<evidence type="ECO:0000313" key="1">
    <source>
        <dbReference type="EMBL" id="KAJ7518305.1"/>
    </source>
</evidence>
<sequence length="1431" mass="153827">MTEAEPSSNGAEEIDTVKLNLSQDEAPALIQKLNESPEETTQEIPDSGIDPKNAAHATEDSSTSENIKESEIVTTDVESNTSSGKDLHASESMSSLEIPVTYQSSEVHEVTTEDDPHSIINEESRDEDIVGKESENADSHEKPSEIPFGGADEIASSTKGAKVFPEADPTESTEVAANQEEKVLSSSEQDDNISIKEIHVIPENVLTELAEENSNAENEHMSSVNPQSLEANELNSSEAETMIETLENEENVTSLNKEASLAESDETAADPEIQDPLNNRLVASNDVKEPELSEIENITINEQEISNSNQEVDDYEFDPIEIMETSTPLEDEGARNADRSIPGDVVNPTRPHELAETALADEQSSTSSEYKAEVSEGHPTGSMEAAEKQEAEVEISAELSTPASGPEDASKKALLDEHDVTSFTEETDRTVIVEASEKDETEADSSNAQPISEEANQPIISHEDQSEKALPYDQDIRSSSPEDEIFQMADLTATSDAAEKQDVESDSLEEQSISLDVINPTVCQVDAPLLDGHDITEHSQEVEISQEDDSTVGAEPAEKHGHEVDSSVDIAISDLDNTIATLPHEDLLENPSPDEHDATNFRMEGEISNEADKSGSLEATEKEQLEADSSAEQLISEETTDSAIGDKEKVEKVSSDEVDLTNLNQEVEIYQQIDPTGSDDAAEEQEVQADLNAELPSLENIIEQSSPEVAHKSSTVEKEIKSFETEEADGKETADAFANEPDRTENTEAAADCDGHSDLIAILPVSEKADEQISSYLEALTANEQDVPSSSKEAEIYQGQEIGVSEIVSPDGLADLIDAPNSIEKDEDDKLGTDAVSGAPADGVTNPEIATTSLDQAEQDSTPVDAAAEPVLSGEFEASFSNTSSESIVPPAATSDDITPISDVTAGGYDPEGAISSETESIHAGISAIQKEENFLLPETEALASISATPVAIVKAVSIPFDIQEKVEGQDLFAISDDAAPHKADFQDTIAVPVLEEELIVPVQASNVNVETPILEKSTELESHEAVRSISNYQEGGSMIEKISNLETNQAGALLKVTDKGSNVELKDMEEKETLDETKEVTVPAFLQTELKNDASDTGDSFAPVIGNVPVVLETLKSGTFKELPDEHEQAHRQSNEVGIEKDQSDLIHNGVDSKLTSSSAACEPGHDEETSEEQPSSVQNSVSDMNLLDLNGERVLMKPVEGDNLLSGKEEIVSQGKSSTEVIEDSTRELGPLQHLIKQISENHFEEEVKDKRLVVTNTSETLSVDNEEADPLKSVTAEPATAVCSEKLAKVPILPVSTAVTSSFLDAGHPANDRLEDAEQILEKPQGTTGSGNGVPTQSKSEVSSERFILRNIEETSQTSGSNSSKDNSHTETHTTNGNLPDKALGVVYGGSPATDGKPKSQVKVEEEKTKAEVSFPWSILLCCSSIDR</sequence>
<comment type="caution">
    <text evidence="1">The sequence shown here is derived from an EMBL/GenBank/DDBJ whole genome shotgun (WGS) entry which is preliminary data.</text>
</comment>
<keyword evidence="2" id="KW-1185">Reference proteome</keyword>
<name>A0ACC2AL87_DIPCM</name>
<dbReference type="EMBL" id="CM055112">
    <property type="protein sequence ID" value="KAJ7518305.1"/>
    <property type="molecule type" value="Genomic_DNA"/>
</dbReference>
<reference evidence="2" key="1">
    <citation type="journal article" date="2024" name="Proc. Natl. Acad. Sci. U.S.A.">
        <title>Extraordinary preservation of gene collinearity over three hundred million years revealed in homosporous lycophytes.</title>
        <authorList>
            <person name="Li C."/>
            <person name="Wickell D."/>
            <person name="Kuo L.Y."/>
            <person name="Chen X."/>
            <person name="Nie B."/>
            <person name="Liao X."/>
            <person name="Peng D."/>
            <person name="Ji J."/>
            <person name="Jenkins J."/>
            <person name="Williams M."/>
            <person name="Shu S."/>
            <person name="Plott C."/>
            <person name="Barry K."/>
            <person name="Rajasekar S."/>
            <person name="Grimwood J."/>
            <person name="Han X."/>
            <person name="Sun S."/>
            <person name="Hou Z."/>
            <person name="He W."/>
            <person name="Dai G."/>
            <person name="Sun C."/>
            <person name="Schmutz J."/>
            <person name="Leebens-Mack J.H."/>
            <person name="Li F.W."/>
            <person name="Wang L."/>
        </authorList>
    </citation>
    <scope>NUCLEOTIDE SEQUENCE [LARGE SCALE GENOMIC DNA]</scope>
    <source>
        <strain evidence="2">cv. PW_Plant_1</strain>
    </source>
</reference>
<organism evidence="1 2">
    <name type="scientific">Diphasiastrum complanatum</name>
    <name type="common">Issler's clubmoss</name>
    <name type="synonym">Lycopodium complanatum</name>
    <dbReference type="NCBI Taxonomy" id="34168"/>
    <lineage>
        <taxon>Eukaryota</taxon>
        <taxon>Viridiplantae</taxon>
        <taxon>Streptophyta</taxon>
        <taxon>Embryophyta</taxon>
        <taxon>Tracheophyta</taxon>
        <taxon>Lycopodiopsida</taxon>
        <taxon>Lycopodiales</taxon>
        <taxon>Lycopodiaceae</taxon>
        <taxon>Lycopodioideae</taxon>
        <taxon>Diphasiastrum</taxon>
    </lineage>
</organism>
<protein>
    <submittedName>
        <fullName evidence="1">Uncharacterized protein</fullName>
    </submittedName>
</protein>
<proteinExistence type="predicted"/>
<gene>
    <name evidence="1" type="ORF">O6H91_21G063300</name>
</gene>
<accession>A0ACC2AL87</accession>
<dbReference type="Proteomes" id="UP001162992">
    <property type="component" value="Chromosome 21"/>
</dbReference>
<evidence type="ECO:0000313" key="2">
    <source>
        <dbReference type="Proteomes" id="UP001162992"/>
    </source>
</evidence>